<dbReference type="RefSeq" id="WP_379564275.1">
    <property type="nucleotide sequence ID" value="NZ_JBHSQK010000007.1"/>
</dbReference>
<name>A0ABW1I3A8_9PSEU</name>
<reference evidence="7" key="1">
    <citation type="journal article" date="2019" name="Int. J. Syst. Evol. Microbiol.">
        <title>The Global Catalogue of Microorganisms (GCM) 10K type strain sequencing project: providing services to taxonomists for standard genome sequencing and annotation.</title>
        <authorList>
            <consortium name="The Broad Institute Genomics Platform"/>
            <consortium name="The Broad Institute Genome Sequencing Center for Infectious Disease"/>
            <person name="Wu L."/>
            <person name="Ma J."/>
        </authorList>
    </citation>
    <scope>NUCLEOTIDE SEQUENCE [LARGE SCALE GENOMIC DNA]</scope>
    <source>
        <strain evidence="7">CGMCC 4.7397</strain>
    </source>
</reference>
<accession>A0ABW1I3A8</accession>
<keyword evidence="2" id="KW-0418">Kinase</keyword>
<dbReference type="PIRSF" id="PIRSF036625">
    <property type="entry name" value="GAF_ANTAR"/>
    <property type="match status" value="1"/>
</dbReference>
<evidence type="ECO:0000256" key="2">
    <source>
        <dbReference type="ARBA" id="ARBA00022777"/>
    </source>
</evidence>
<keyword evidence="7" id="KW-1185">Reference proteome</keyword>
<sequence length="241" mass="26522">MGDRSEDLARLFVGIARHLHAGDDPTATREQITLAAAAVVPGCEHAAISLVRRNGAITTVAATDDVPAQVDAFQYETGQGPCLDAVEREQLYRTGDLASETRWPDFARRAAERTGVRSMLSFRLLLDEHVYGALNLYSRRREAFDDHAVAVGAILAGHARLALSHSHEREKSRNLGEALDSNRDIGVAVGILMASRGLTREQAFDVLRTTSQWLNKKLRDVAEEVTYTGRLPPTPQRSNPR</sequence>
<feature type="domain" description="ANTAR" evidence="5">
    <location>
        <begin position="165"/>
        <end position="226"/>
    </location>
</feature>
<evidence type="ECO:0000256" key="1">
    <source>
        <dbReference type="ARBA" id="ARBA00022679"/>
    </source>
</evidence>
<protein>
    <submittedName>
        <fullName evidence="6">GAF and ANTAR domain-containing protein</fullName>
    </submittedName>
</protein>
<organism evidence="6 7">
    <name type="scientific">Pseudonocardia lutea</name>
    <dbReference type="NCBI Taxonomy" id="2172015"/>
    <lineage>
        <taxon>Bacteria</taxon>
        <taxon>Bacillati</taxon>
        <taxon>Actinomycetota</taxon>
        <taxon>Actinomycetes</taxon>
        <taxon>Pseudonocardiales</taxon>
        <taxon>Pseudonocardiaceae</taxon>
        <taxon>Pseudonocardia</taxon>
    </lineage>
</organism>
<dbReference type="EMBL" id="JBHSQK010000007">
    <property type="protein sequence ID" value="MFC5947428.1"/>
    <property type="molecule type" value="Genomic_DNA"/>
</dbReference>
<proteinExistence type="predicted"/>
<keyword evidence="3" id="KW-0805">Transcription regulation</keyword>
<keyword evidence="4" id="KW-0804">Transcription</keyword>
<dbReference type="InterPro" id="IPR005561">
    <property type="entry name" value="ANTAR"/>
</dbReference>
<dbReference type="Proteomes" id="UP001596119">
    <property type="component" value="Unassembled WGS sequence"/>
</dbReference>
<dbReference type="Gene3D" id="1.10.10.10">
    <property type="entry name" value="Winged helix-like DNA-binding domain superfamily/Winged helix DNA-binding domain"/>
    <property type="match status" value="1"/>
</dbReference>
<dbReference type="InterPro" id="IPR011006">
    <property type="entry name" value="CheY-like_superfamily"/>
</dbReference>
<evidence type="ECO:0000313" key="7">
    <source>
        <dbReference type="Proteomes" id="UP001596119"/>
    </source>
</evidence>
<evidence type="ECO:0000259" key="5">
    <source>
        <dbReference type="PROSITE" id="PS50921"/>
    </source>
</evidence>
<dbReference type="Gene3D" id="3.30.450.40">
    <property type="match status" value="1"/>
</dbReference>
<comment type="caution">
    <text evidence="6">The sequence shown here is derived from an EMBL/GenBank/DDBJ whole genome shotgun (WGS) entry which is preliminary data.</text>
</comment>
<evidence type="ECO:0000256" key="3">
    <source>
        <dbReference type="ARBA" id="ARBA00023015"/>
    </source>
</evidence>
<dbReference type="Pfam" id="PF03861">
    <property type="entry name" value="ANTAR"/>
    <property type="match status" value="1"/>
</dbReference>
<keyword evidence="1" id="KW-0808">Transferase</keyword>
<dbReference type="SUPFAM" id="SSF52172">
    <property type="entry name" value="CheY-like"/>
    <property type="match status" value="1"/>
</dbReference>
<dbReference type="SMART" id="SM00065">
    <property type="entry name" value="GAF"/>
    <property type="match status" value="1"/>
</dbReference>
<dbReference type="InterPro" id="IPR036388">
    <property type="entry name" value="WH-like_DNA-bd_sf"/>
</dbReference>
<dbReference type="PROSITE" id="PS50921">
    <property type="entry name" value="ANTAR"/>
    <property type="match status" value="1"/>
</dbReference>
<dbReference type="InterPro" id="IPR029016">
    <property type="entry name" value="GAF-like_dom_sf"/>
</dbReference>
<dbReference type="InterPro" id="IPR003018">
    <property type="entry name" value="GAF"/>
</dbReference>
<evidence type="ECO:0000313" key="6">
    <source>
        <dbReference type="EMBL" id="MFC5947428.1"/>
    </source>
</evidence>
<dbReference type="Pfam" id="PF13185">
    <property type="entry name" value="GAF_2"/>
    <property type="match status" value="1"/>
</dbReference>
<gene>
    <name evidence="6" type="ORF">ACFQH9_03945</name>
</gene>
<evidence type="ECO:0000256" key="4">
    <source>
        <dbReference type="ARBA" id="ARBA00023163"/>
    </source>
</evidence>
<dbReference type="SUPFAM" id="SSF55781">
    <property type="entry name" value="GAF domain-like"/>
    <property type="match status" value="1"/>
</dbReference>
<dbReference type="InterPro" id="IPR012074">
    <property type="entry name" value="GAF_ANTAR"/>
</dbReference>
<dbReference type="SMART" id="SM01012">
    <property type="entry name" value="ANTAR"/>
    <property type="match status" value="1"/>
</dbReference>